<dbReference type="Gene3D" id="1.10.357.10">
    <property type="entry name" value="Tetracycline Repressor, domain 2"/>
    <property type="match status" value="1"/>
</dbReference>
<feature type="domain" description="HTH tetR-type" evidence="5">
    <location>
        <begin position="20"/>
        <end position="79"/>
    </location>
</feature>
<evidence type="ECO:0000259" key="5">
    <source>
        <dbReference type="PROSITE" id="PS50977"/>
    </source>
</evidence>
<dbReference type="Pfam" id="PF00440">
    <property type="entry name" value="TetR_N"/>
    <property type="match status" value="1"/>
</dbReference>
<dbReference type="InterPro" id="IPR050109">
    <property type="entry name" value="HTH-type_TetR-like_transc_reg"/>
</dbReference>
<proteinExistence type="predicted"/>
<evidence type="ECO:0000313" key="6">
    <source>
        <dbReference type="EMBL" id="RBQ21830.1"/>
    </source>
</evidence>
<dbReference type="GO" id="GO:0000976">
    <property type="term" value="F:transcription cis-regulatory region binding"/>
    <property type="evidence" value="ECO:0007669"/>
    <property type="project" value="TreeGrafter"/>
</dbReference>
<comment type="caution">
    <text evidence="6">The sequence shown here is derived from an EMBL/GenBank/DDBJ whole genome shotgun (WGS) entry which is preliminary data.</text>
</comment>
<gene>
    <name evidence="6" type="ORF">DP939_03880</name>
</gene>
<dbReference type="InterPro" id="IPR036271">
    <property type="entry name" value="Tet_transcr_reg_TetR-rel_C_sf"/>
</dbReference>
<dbReference type="Pfam" id="PF21597">
    <property type="entry name" value="TetR_C_43"/>
    <property type="match status" value="1"/>
</dbReference>
<dbReference type="RefSeq" id="WP_113978905.1">
    <property type="nucleotide sequence ID" value="NZ_QMEY01000001.1"/>
</dbReference>
<sequence length="213" mass="22828">MQQRRTKDQTTPQTRRADAQRNFDRIVRAALEALEKDGPAVPLDEIARRAGVGVATVYRRFGDRDGVIGAAFETYFAEEIEPAVLAARAAPDPRRGLAEALTVAVEAMPAHRSLLAAARESGAFTVEIAERFMGPLGEVLAAAQGRGLVRGDLMTRDLAAIVVMTWATAHEGDALCADPRRYLALLLDGTRPSPEPLPAPAAIHPFTGKAPTP</sequence>
<dbReference type="InterPro" id="IPR009057">
    <property type="entry name" value="Homeodomain-like_sf"/>
</dbReference>
<dbReference type="PANTHER" id="PTHR30055:SF234">
    <property type="entry name" value="HTH-TYPE TRANSCRIPTIONAL REGULATOR BETI"/>
    <property type="match status" value="1"/>
</dbReference>
<evidence type="ECO:0000256" key="2">
    <source>
        <dbReference type="ARBA" id="ARBA00023125"/>
    </source>
</evidence>
<name>A0A366M7X9_9ACTN</name>
<evidence type="ECO:0000313" key="7">
    <source>
        <dbReference type="Proteomes" id="UP000253303"/>
    </source>
</evidence>
<dbReference type="PROSITE" id="PS50977">
    <property type="entry name" value="HTH_TETR_2"/>
    <property type="match status" value="1"/>
</dbReference>
<feature type="DNA-binding region" description="H-T-H motif" evidence="4">
    <location>
        <begin position="42"/>
        <end position="61"/>
    </location>
</feature>
<dbReference type="InterPro" id="IPR001647">
    <property type="entry name" value="HTH_TetR"/>
</dbReference>
<dbReference type="SUPFAM" id="SSF46689">
    <property type="entry name" value="Homeodomain-like"/>
    <property type="match status" value="1"/>
</dbReference>
<dbReference type="OrthoDB" id="9795011at2"/>
<keyword evidence="3" id="KW-0804">Transcription</keyword>
<evidence type="ECO:0000256" key="1">
    <source>
        <dbReference type="ARBA" id="ARBA00023015"/>
    </source>
</evidence>
<organism evidence="6 7">
    <name type="scientific">Spongiactinospora rosea</name>
    <dbReference type="NCBI Taxonomy" id="2248750"/>
    <lineage>
        <taxon>Bacteria</taxon>
        <taxon>Bacillati</taxon>
        <taxon>Actinomycetota</taxon>
        <taxon>Actinomycetes</taxon>
        <taxon>Streptosporangiales</taxon>
        <taxon>Streptosporangiaceae</taxon>
        <taxon>Spongiactinospora</taxon>
    </lineage>
</organism>
<keyword evidence="1" id="KW-0805">Transcription regulation</keyword>
<protein>
    <submittedName>
        <fullName evidence="6">TetR/AcrR family transcriptional regulator</fullName>
    </submittedName>
</protein>
<dbReference type="PANTHER" id="PTHR30055">
    <property type="entry name" value="HTH-TYPE TRANSCRIPTIONAL REGULATOR RUTR"/>
    <property type="match status" value="1"/>
</dbReference>
<dbReference type="AlphaFoldDB" id="A0A366M7X9"/>
<dbReference type="SUPFAM" id="SSF48498">
    <property type="entry name" value="Tetracyclin repressor-like, C-terminal domain"/>
    <property type="match status" value="1"/>
</dbReference>
<reference evidence="6 7" key="1">
    <citation type="submission" date="2018-06" db="EMBL/GenBank/DDBJ databases">
        <title>Sphaerisporangium craniellae sp. nov., isolated from a marine sponge in the South China Sea.</title>
        <authorList>
            <person name="Li L."/>
        </authorList>
    </citation>
    <scope>NUCLEOTIDE SEQUENCE [LARGE SCALE GENOMIC DNA]</scope>
    <source>
        <strain evidence="6 7">LHW63015</strain>
    </source>
</reference>
<accession>A0A366M7X9</accession>
<dbReference type="EMBL" id="QMEY01000001">
    <property type="protein sequence ID" value="RBQ21830.1"/>
    <property type="molecule type" value="Genomic_DNA"/>
</dbReference>
<keyword evidence="7" id="KW-1185">Reference proteome</keyword>
<dbReference type="Proteomes" id="UP000253303">
    <property type="component" value="Unassembled WGS sequence"/>
</dbReference>
<dbReference type="InterPro" id="IPR049445">
    <property type="entry name" value="TetR_SbtR-like_C"/>
</dbReference>
<evidence type="ECO:0000256" key="3">
    <source>
        <dbReference type="ARBA" id="ARBA00023163"/>
    </source>
</evidence>
<evidence type="ECO:0000256" key="4">
    <source>
        <dbReference type="PROSITE-ProRule" id="PRU00335"/>
    </source>
</evidence>
<keyword evidence="2 4" id="KW-0238">DNA-binding</keyword>
<dbReference type="GO" id="GO:0003700">
    <property type="term" value="F:DNA-binding transcription factor activity"/>
    <property type="evidence" value="ECO:0007669"/>
    <property type="project" value="TreeGrafter"/>
</dbReference>